<accession>A0AAV2IHT4</accession>
<reference evidence="4 5" key="1">
    <citation type="submission" date="2024-04" db="EMBL/GenBank/DDBJ databases">
        <authorList>
            <consortium name="Genoscope - CEA"/>
            <person name="William W."/>
        </authorList>
    </citation>
    <scope>NUCLEOTIDE SEQUENCE [LARGE SCALE GENOMIC DNA]</scope>
</reference>
<feature type="region of interest" description="Disordered" evidence="2">
    <location>
        <begin position="531"/>
        <end position="554"/>
    </location>
</feature>
<dbReference type="GO" id="GO:0005546">
    <property type="term" value="F:phosphatidylinositol-4,5-bisphosphate binding"/>
    <property type="evidence" value="ECO:0007669"/>
    <property type="project" value="TreeGrafter"/>
</dbReference>
<evidence type="ECO:0000256" key="1">
    <source>
        <dbReference type="SAM" id="Coils"/>
    </source>
</evidence>
<evidence type="ECO:0000313" key="5">
    <source>
        <dbReference type="Proteomes" id="UP001497497"/>
    </source>
</evidence>
<feature type="region of interest" description="Disordered" evidence="2">
    <location>
        <begin position="469"/>
        <end position="494"/>
    </location>
</feature>
<dbReference type="Gene3D" id="2.30.29.90">
    <property type="match status" value="1"/>
</dbReference>
<feature type="domain" description="Exocyst complex component Sec3 PIP2-binding N-terminal" evidence="3">
    <location>
        <begin position="33"/>
        <end position="126"/>
    </location>
</feature>
<dbReference type="Pfam" id="PF09763">
    <property type="entry name" value="Sec3_CC"/>
    <property type="match status" value="1"/>
</dbReference>
<feature type="compositionally biased region" description="Basic and acidic residues" evidence="2">
    <location>
        <begin position="531"/>
        <end position="543"/>
    </location>
</feature>
<feature type="compositionally biased region" description="Polar residues" evidence="2">
    <location>
        <begin position="474"/>
        <end position="491"/>
    </location>
</feature>
<dbReference type="AlphaFoldDB" id="A0AAV2IHT4"/>
<dbReference type="GO" id="GO:0006893">
    <property type="term" value="P:Golgi to plasma membrane transport"/>
    <property type="evidence" value="ECO:0007669"/>
    <property type="project" value="TreeGrafter"/>
</dbReference>
<comment type="caution">
    <text evidence="4">The sequence shown here is derived from an EMBL/GenBank/DDBJ whole genome shotgun (WGS) entry which is preliminary data.</text>
</comment>
<dbReference type="PANTHER" id="PTHR16092">
    <property type="entry name" value="SEC3/SYNTAXIN-RELATED"/>
    <property type="match status" value="1"/>
</dbReference>
<feature type="coiled-coil region" evidence="1">
    <location>
        <begin position="235"/>
        <end position="297"/>
    </location>
</feature>
<name>A0AAV2IHT4_LYMST</name>
<organism evidence="4 5">
    <name type="scientific">Lymnaea stagnalis</name>
    <name type="common">Great pond snail</name>
    <name type="synonym">Helix stagnalis</name>
    <dbReference type="NCBI Taxonomy" id="6523"/>
    <lineage>
        <taxon>Eukaryota</taxon>
        <taxon>Metazoa</taxon>
        <taxon>Spiralia</taxon>
        <taxon>Lophotrochozoa</taxon>
        <taxon>Mollusca</taxon>
        <taxon>Gastropoda</taxon>
        <taxon>Heterobranchia</taxon>
        <taxon>Euthyneura</taxon>
        <taxon>Panpulmonata</taxon>
        <taxon>Hygrophila</taxon>
        <taxon>Lymnaeoidea</taxon>
        <taxon>Lymnaeidae</taxon>
        <taxon>Lymnaea</taxon>
    </lineage>
</organism>
<evidence type="ECO:0000313" key="4">
    <source>
        <dbReference type="EMBL" id="CAL1546243.1"/>
    </source>
</evidence>
<keyword evidence="5" id="KW-1185">Reference proteome</keyword>
<dbReference type="EMBL" id="CAXITT010000788">
    <property type="protein sequence ID" value="CAL1546243.1"/>
    <property type="molecule type" value="Genomic_DNA"/>
</dbReference>
<evidence type="ECO:0000259" key="3">
    <source>
        <dbReference type="SMART" id="SM01313"/>
    </source>
</evidence>
<dbReference type="GO" id="GO:0005886">
    <property type="term" value="C:plasma membrane"/>
    <property type="evidence" value="ECO:0007669"/>
    <property type="project" value="TreeGrafter"/>
</dbReference>
<keyword evidence="1" id="KW-0175">Coiled coil</keyword>
<sequence length="588" mass="66597">MSRQQLQQTLFAPNDERLITLISVSKMPRKTNLKKRSSLLCAVLNTMENPVKVYIYHVKKSDRAEGFKKKMAWLLRDLKTLDGKSVEKVTSDFDLHFFDKTYKWSASTVEEKETFVSSLWRLSHRFLMQRPEFVNIPERLLEDIKDPHTLREKSQSVDDISMEGEDYQALSAKEESDLELLMSECQVAISNAEVFTEQLSKQLSVLDGANIHSIMGSEDQVLNLMRLLDDGIKEAEQIEEKLDSYDKILANVKEQMEVMRDKDTLMTIRNKNHQRLLEELQNLVNQLDLDLKHMQALMDGDLSTQNGIVECTAAAQALHHCMNADIHPSLLRMGAVEEQQKRFKKVSANFSKRLVHHLNNLFIQQGNEMGGTLNRFGPEAKLPSHSTIHKELVIYADLMLWLKNSDESVFQKLSAVYMNSLSKLYTREISEFLEGFKQKLVAGKDGKLKHGTATLSRLTGSTTSLAKIDRGRSGSLQSHDGQQPTGGSTSDLLGKSHFDNNLEHVLTELERVCIAEQDFCFKFFHLIDKNPPPEDPQAKEKDTSAGGGDGDSDVWVTRQTNSNSEGDYVTENLGGGLLQKRVTVTSEM</sequence>
<dbReference type="GO" id="GO:0006887">
    <property type="term" value="P:exocytosis"/>
    <property type="evidence" value="ECO:0007669"/>
    <property type="project" value="InterPro"/>
</dbReference>
<dbReference type="InterPro" id="IPR028258">
    <property type="entry name" value="Sec3-PIP2_bind"/>
</dbReference>
<dbReference type="Proteomes" id="UP001497497">
    <property type="component" value="Unassembled WGS sequence"/>
</dbReference>
<gene>
    <name evidence="4" type="ORF">GSLYS_00019620001</name>
</gene>
<dbReference type="CDD" id="cd14683">
    <property type="entry name" value="PH-EXOC1"/>
    <property type="match status" value="1"/>
</dbReference>
<proteinExistence type="predicted"/>
<dbReference type="GO" id="GO:0000145">
    <property type="term" value="C:exocyst"/>
    <property type="evidence" value="ECO:0007669"/>
    <property type="project" value="InterPro"/>
</dbReference>
<dbReference type="PANTHER" id="PTHR16092:SF14">
    <property type="entry name" value="EXOCYST COMPLEX COMPONENT 1 ISOFORM X1"/>
    <property type="match status" value="1"/>
</dbReference>
<evidence type="ECO:0000256" key="2">
    <source>
        <dbReference type="SAM" id="MobiDB-lite"/>
    </source>
</evidence>
<dbReference type="InterPro" id="IPR019160">
    <property type="entry name" value="Sec3_CC"/>
</dbReference>
<dbReference type="SMART" id="SM01313">
    <property type="entry name" value="Sec3-PIP2_bind"/>
    <property type="match status" value="1"/>
</dbReference>
<protein>
    <recommendedName>
        <fullName evidence="3">Exocyst complex component Sec3 PIP2-binding N-terminal domain-containing protein</fullName>
    </recommendedName>
</protein>
<dbReference type="Pfam" id="PF15277">
    <property type="entry name" value="Sec3-PIP2_bind"/>
    <property type="match status" value="1"/>
</dbReference>